<dbReference type="EMBL" id="KK114647">
    <property type="protein sequence ID" value="KFM62991.1"/>
    <property type="molecule type" value="Genomic_DNA"/>
</dbReference>
<gene>
    <name evidence="1" type="ORF">X975_10317</name>
</gene>
<evidence type="ECO:0000313" key="1">
    <source>
        <dbReference type="EMBL" id="KFM62991.1"/>
    </source>
</evidence>
<proteinExistence type="predicted"/>
<feature type="non-terminal residue" evidence="1">
    <location>
        <position position="35"/>
    </location>
</feature>
<keyword evidence="2" id="KW-1185">Reference proteome</keyword>
<accession>A0A087TD02</accession>
<dbReference type="AlphaFoldDB" id="A0A087TD02"/>
<reference evidence="1 2" key="1">
    <citation type="submission" date="2013-11" db="EMBL/GenBank/DDBJ databases">
        <title>Genome sequencing of Stegodyphus mimosarum.</title>
        <authorList>
            <person name="Bechsgaard J."/>
        </authorList>
    </citation>
    <scope>NUCLEOTIDE SEQUENCE [LARGE SCALE GENOMIC DNA]</scope>
</reference>
<name>A0A087TD02_STEMI</name>
<dbReference type="Proteomes" id="UP000054359">
    <property type="component" value="Unassembled WGS sequence"/>
</dbReference>
<organism evidence="1 2">
    <name type="scientific">Stegodyphus mimosarum</name>
    <name type="common">African social velvet spider</name>
    <dbReference type="NCBI Taxonomy" id="407821"/>
    <lineage>
        <taxon>Eukaryota</taxon>
        <taxon>Metazoa</taxon>
        <taxon>Ecdysozoa</taxon>
        <taxon>Arthropoda</taxon>
        <taxon>Chelicerata</taxon>
        <taxon>Arachnida</taxon>
        <taxon>Araneae</taxon>
        <taxon>Araneomorphae</taxon>
        <taxon>Entelegynae</taxon>
        <taxon>Eresoidea</taxon>
        <taxon>Eresidae</taxon>
        <taxon>Stegodyphus</taxon>
    </lineage>
</organism>
<protein>
    <submittedName>
        <fullName evidence="1">Uncharacterized protein</fullName>
    </submittedName>
</protein>
<evidence type="ECO:0000313" key="2">
    <source>
        <dbReference type="Proteomes" id="UP000054359"/>
    </source>
</evidence>
<sequence>MLETCMNLVAFGTFQCRELLNESRNIRIQPEAYNQ</sequence>